<dbReference type="RefSeq" id="WP_010980019.1">
    <property type="nucleotide sequence ID" value="NZ_BAABQO010000001.1"/>
</dbReference>
<feature type="transmembrane region" description="Helical" evidence="1">
    <location>
        <begin position="7"/>
        <end position="29"/>
    </location>
</feature>
<dbReference type="AlphaFoldDB" id="A0A832WRP7"/>
<organism evidence="2 3">
    <name type="scientific">Sulfurisphaera tokodaii</name>
    <dbReference type="NCBI Taxonomy" id="111955"/>
    <lineage>
        <taxon>Archaea</taxon>
        <taxon>Thermoproteota</taxon>
        <taxon>Thermoprotei</taxon>
        <taxon>Sulfolobales</taxon>
        <taxon>Sulfolobaceae</taxon>
        <taxon>Sulfurisphaera</taxon>
    </lineage>
</organism>
<reference evidence="2" key="1">
    <citation type="journal article" date="2020" name="bioRxiv">
        <title>A rank-normalized archaeal taxonomy based on genome phylogeny resolves widespread incomplete and uneven classifications.</title>
        <authorList>
            <person name="Rinke C."/>
            <person name="Chuvochina M."/>
            <person name="Mussig A.J."/>
            <person name="Chaumeil P.-A."/>
            <person name="Waite D.W."/>
            <person name="Whitman W.B."/>
            <person name="Parks D.H."/>
            <person name="Hugenholtz P."/>
        </authorList>
    </citation>
    <scope>NUCLEOTIDE SEQUENCE</scope>
    <source>
        <strain evidence="2">UBA8838</strain>
    </source>
</reference>
<gene>
    <name evidence="2" type="ORF">HA332_08950</name>
</gene>
<evidence type="ECO:0000313" key="2">
    <source>
        <dbReference type="EMBL" id="HII74482.1"/>
    </source>
</evidence>
<proteinExistence type="predicted"/>
<dbReference type="GeneID" id="1460008"/>
<accession>A0A832WRP7</accession>
<evidence type="ECO:0000256" key="1">
    <source>
        <dbReference type="SAM" id="Phobius"/>
    </source>
</evidence>
<protein>
    <submittedName>
        <fullName evidence="2">Uncharacterized protein</fullName>
    </submittedName>
</protein>
<dbReference type="EMBL" id="DUJO01000043">
    <property type="protein sequence ID" value="HII74482.1"/>
    <property type="molecule type" value="Genomic_DNA"/>
</dbReference>
<feature type="transmembrane region" description="Helical" evidence="1">
    <location>
        <begin position="275"/>
        <end position="299"/>
    </location>
</feature>
<evidence type="ECO:0000313" key="3">
    <source>
        <dbReference type="Proteomes" id="UP000646844"/>
    </source>
</evidence>
<comment type="caution">
    <text evidence="2">The sequence shown here is derived from an EMBL/GenBank/DDBJ whole genome shotgun (WGS) entry which is preliminary data.</text>
</comment>
<sequence>MIQKIYYIIPGIIAIIIIALVVYGFILYFSSASIYSNTEKLIFSYIFSPLNKTLKNLNSAETFTANYTVFNIIYYNASEEELDNTIYNVSMLVGDLEYILLDLLAIIGLYAIYIFLFFRSFNNNIKREIIRGIYGIIIPCILYIPILFITITNAILFLVSIIGPLLLTLLNGLAHFLPLDYASSIVDALIFGLDISLVVIWILIERISDNELARIKDPSDKIELKFFKMSKILEFINNLLVTIVKVSIVILLAFSVSISILAYYNIAFLVEDILFIAKIMEFLICIASLSLILDIIIYINSKAIGS</sequence>
<feature type="transmembrane region" description="Helical" evidence="1">
    <location>
        <begin position="98"/>
        <end position="121"/>
    </location>
</feature>
<keyword evidence="1" id="KW-0812">Transmembrane</keyword>
<name>A0A832WRP7_9CREN</name>
<dbReference type="Proteomes" id="UP000646844">
    <property type="component" value="Unassembled WGS sequence"/>
</dbReference>
<feature type="transmembrane region" description="Helical" evidence="1">
    <location>
        <begin position="133"/>
        <end position="161"/>
    </location>
</feature>
<keyword evidence="1" id="KW-0472">Membrane</keyword>
<feature type="transmembrane region" description="Helical" evidence="1">
    <location>
        <begin position="235"/>
        <end position="263"/>
    </location>
</feature>
<feature type="transmembrane region" description="Helical" evidence="1">
    <location>
        <begin position="181"/>
        <end position="204"/>
    </location>
</feature>
<keyword evidence="1" id="KW-1133">Transmembrane helix</keyword>